<dbReference type="InterPro" id="IPR052396">
    <property type="entry name" value="Meiotic_Drive_Suppr_Kinase"/>
</dbReference>
<feature type="compositionally biased region" description="Polar residues" evidence="2">
    <location>
        <begin position="482"/>
        <end position="496"/>
    </location>
</feature>
<dbReference type="RefSeq" id="XP_028467098.1">
    <property type="nucleotide sequence ID" value="XM_028612877.1"/>
</dbReference>
<dbReference type="PANTHER" id="PTHR37171">
    <property type="entry name" value="SERINE/THREONINE-PROTEIN KINASE YRZF-RELATED"/>
    <property type="match status" value="1"/>
</dbReference>
<name>A0A3N2PXT3_SODAK</name>
<feature type="compositionally biased region" description="Basic and acidic residues" evidence="2">
    <location>
        <begin position="400"/>
        <end position="409"/>
    </location>
</feature>
<dbReference type="OrthoDB" id="2156052at2759"/>
<evidence type="ECO:0000256" key="2">
    <source>
        <dbReference type="SAM" id="MobiDB-lite"/>
    </source>
</evidence>
<organism evidence="3 4">
    <name type="scientific">Sodiomyces alkalinus (strain CBS 110278 / VKM F-3762 / F11)</name>
    <name type="common">Alkaliphilic filamentous fungus</name>
    <dbReference type="NCBI Taxonomy" id="1314773"/>
    <lineage>
        <taxon>Eukaryota</taxon>
        <taxon>Fungi</taxon>
        <taxon>Dikarya</taxon>
        <taxon>Ascomycota</taxon>
        <taxon>Pezizomycotina</taxon>
        <taxon>Sordariomycetes</taxon>
        <taxon>Hypocreomycetidae</taxon>
        <taxon>Glomerellales</taxon>
        <taxon>Plectosphaerellaceae</taxon>
        <taxon>Sodiomyces</taxon>
    </lineage>
</organism>
<dbReference type="Proteomes" id="UP000272025">
    <property type="component" value="Unassembled WGS sequence"/>
</dbReference>
<feature type="region of interest" description="Disordered" evidence="2">
    <location>
        <begin position="712"/>
        <end position="736"/>
    </location>
</feature>
<feature type="region of interest" description="Disordered" evidence="2">
    <location>
        <begin position="428"/>
        <end position="496"/>
    </location>
</feature>
<keyword evidence="4" id="KW-1185">Reference proteome</keyword>
<keyword evidence="1" id="KW-0175">Coiled coil</keyword>
<dbReference type="PANTHER" id="PTHR37171:SF1">
    <property type="entry name" value="SERINE_THREONINE-PROTEIN KINASE YRZF-RELATED"/>
    <property type="match status" value="1"/>
</dbReference>
<evidence type="ECO:0008006" key="5">
    <source>
        <dbReference type="Google" id="ProtNLM"/>
    </source>
</evidence>
<sequence>MSSLLLLGVAVMNKEQRLREEAQRRHEQELRRREEAEKTAAASQPQPLQQYLEACHSLDRTIQVITDRSLSTQGDATNPTGRIYPRRIVPWVDFAAKQEDTWNKLAISNTFSSQPAFPSPHQLDYVRSFLTPISSELGLRDFERDVVEHAVQRLMERTHQDPLLRRHLRLQGTVTFESHTNPGVDDISTSLEEMSLGQDGVNPNTSASAAAPRPSAATRGRRRVRGKGNRADQFCIYRTSDGRNVPALAIEYKAPHKLSVDELATGLESEIQPDRDVINQDGEGFVFSAKALAAAVVTQLFSYMVGKGIQYGYVCTGQAFVFLHIPNDPSIVYYSVCVPSMDVMDDDETRLHRTAVAQVFAFIVRAVQATPPPTSWHDEAAKLELWAIEYEDILKKIPESDRKGKERRATPYKPQRWKGFTRSPILTRSRCLETDASAPDESDDEGPPSPSPSPSHPVKQLPPSAGAGPKGGREKAKRGQRRGQSGAQKEESQSMCLSRTSIRDGPFCTQQCLLGLAYGEPVDRQCPNAIQHGLEHISRLAFLRLMKNQLETDRGSDADCIPLHLSGSRGTLFKLRLSSHGYTLVAKGVESLDRKCLQHESDIYDQLQAIQGKHIPVCLGIVDLDLPQYYDSGVYTHLLFLSWAGQPLFDGDQAQMPGVAEKVDMILEQMHKLGVLHRDADPRNMLWDPVSGNVMAVDFERAESCRRPVLERVAPNGQTKKRKRGKPRQSKDDFTREREWAVAQVSRYLIHLPSRADGVHTGAA</sequence>
<proteinExistence type="predicted"/>
<gene>
    <name evidence="3" type="ORF">SODALDRAFT_339678</name>
</gene>
<feature type="compositionally biased region" description="Basic residues" evidence="2">
    <location>
        <begin position="719"/>
        <end position="728"/>
    </location>
</feature>
<evidence type="ECO:0000313" key="4">
    <source>
        <dbReference type="Proteomes" id="UP000272025"/>
    </source>
</evidence>
<accession>A0A3N2PXT3</accession>
<feature type="region of interest" description="Disordered" evidence="2">
    <location>
        <begin position="195"/>
        <end position="227"/>
    </location>
</feature>
<dbReference type="EMBL" id="ML119054">
    <property type="protein sequence ID" value="ROT39292.1"/>
    <property type="molecule type" value="Genomic_DNA"/>
</dbReference>
<feature type="region of interest" description="Disordered" evidence="2">
    <location>
        <begin position="400"/>
        <end position="419"/>
    </location>
</feature>
<evidence type="ECO:0000313" key="3">
    <source>
        <dbReference type="EMBL" id="ROT39292.1"/>
    </source>
</evidence>
<dbReference type="Gene3D" id="1.10.510.10">
    <property type="entry name" value="Transferase(Phosphotransferase) domain 1"/>
    <property type="match status" value="1"/>
</dbReference>
<dbReference type="SUPFAM" id="SSF56112">
    <property type="entry name" value="Protein kinase-like (PK-like)"/>
    <property type="match status" value="1"/>
</dbReference>
<evidence type="ECO:0000256" key="1">
    <source>
        <dbReference type="SAM" id="Coils"/>
    </source>
</evidence>
<dbReference type="InterPro" id="IPR011009">
    <property type="entry name" value="Kinase-like_dom_sf"/>
</dbReference>
<dbReference type="GeneID" id="39581355"/>
<reference evidence="3 4" key="1">
    <citation type="journal article" date="2018" name="Mol. Ecol.">
        <title>The obligate alkalophilic soda-lake fungus Sodiomyces alkalinus has shifted to a protein diet.</title>
        <authorList>
            <person name="Grum-Grzhimaylo A.A."/>
            <person name="Falkoski D.L."/>
            <person name="van den Heuvel J."/>
            <person name="Valero-Jimenez C.A."/>
            <person name="Min B."/>
            <person name="Choi I.G."/>
            <person name="Lipzen A."/>
            <person name="Daum C.G."/>
            <person name="Aanen D.K."/>
            <person name="Tsang A."/>
            <person name="Henrissat B."/>
            <person name="Bilanenko E.N."/>
            <person name="de Vries R.P."/>
            <person name="van Kan J.A.L."/>
            <person name="Grigoriev I.V."/>
            <person name="Debets A.J.M."/>
        </authorList>
    </citation>
    <scope>NUCLEOTIDE SEQUENCE [LARGE SCALE GENOMIC DNA]</scope>
    <source>
        <strain evidence="3 4">F11</strain>
    </source>
</reference>
<feature type="compositionally biased region" description="Low complexity" evidence="2">
    <location>
        <begin position="201"/>
        <end position="218"/>
    </location>
</feature>
<dbReference type="AlphaFoldDB" id="A0A3N2PXT3"/>
<dbReference type="STRING" id="1314773.A0A3N2PXT3"/>
<protein>
    <recommendedName>
        <fullName evidence="5">Protein kinase domain-containing protein</fullName>
    </recommendedName>
</protein>
<feature type="coiled-coil region" evidence="1">
    <location>
        <begin position="11"/>
        <end position="39"/>
    </location>
</feature>